<organism evidence="5 6">
    <name type="scientific">Henosepilachna vigintioctopunctata</name>
    <dbReference type="NCBI Taxonomy" id="420089"/>
    <lineage>
        <taxon>Eukaryota</taxon>
        <taxon>Metazoa</taxon>
        <taxon>Ecdysozoa</taxon>
        <taxon>Arthropoda</taxon>
        <taxon>Hexapoda</taxon>
        <taxon>Insecta</taxon>
        <taxon>Pterygota</taxon>
        <taxon>Neoptera</taxon>
        <taxon>Endopterygota</taxon>
        <taxon>Coleoptera</taxon>
        <taxon>Polyphaga</taxon>
        <taxon>Cucujiformia</taxon>
        <taxon>Coccinelloidea</taxon>
        <taxon>Coccinellidae</taxon>
        <taxon>Epilachninae</taxon>
        <taxon>Epilachnini</taxon>
        <taxon>Henosepilachna</taxon>
    </lineage>
</organism>
<dbReference type="Proteomes" id="UP001431783">
    <property type="component" value="Unassembled WGS sequence"/>
</dbReference>
<evidence type="ECO:0000256" key="3">
    <source>
        <dbReference type="SAM" id="Phobius"/>
    </source>
</evidence>
<dbReference type="GO" id="GO:0016020">
    <property type="term" value="C:membrane"/>
    <property type="evidence" value="ECO:0007669"/>
    <property type="project" value="UniProtKB-SubCell"/>
</dbReference>
<evidence type="ECO:0000259" key="4">
    <source>
        <dbReference type="Pfam" id="PF10256"/>
    </source>
</evidence>
<dbReference type="InterPro" id="IPR039735">
    <property type="entry name" value="CHIC1/2"/>
</dbReference>
<feature type="transmembrane region" description="Helical" evidence="3">
    <location>
        <begin position="71"/>
        <end position="95"/>
    </location>
</feature>
<evidence type="ECO:0000256" key="1">
    <source>
        <dbReference type="ARBA" id="ARBA00004370"/>
    </source>
</evidence>
<dbReference type="Pfam" id="PF10256">
    <property type="entry name" value="Erf4"/>
    <property type="match status" value="1"/>
</dbReference>
<reference evidence="5 6" key="1">
    <citation type="submission" date="2023-03" db="EMBL/GenBank/DDBJ databases">
        <title>Genome insight into feeding habits of ladybird beetles.</title>
        <authorList>
            <person name="Li H.-S."/>
            <person name="Huang Y.-H."/>
            <person name="Pang H."/>
        </authorList>
    </citation>
    <scope>NUCLEOTIDE SEQUENCE [LARGE SCALE GENOMIC DNA]</scope>
    <source>
        <strain evidence="5">SYSU_2023b</strain>
        <tissue evidence="5">Whole body</tissue>
    </source>
</reference>
<accession>A0AAW1TIE4</accession>
<dbReference type="InterPro" id="IPR019383">
    <property type="entry name" value="Golgin_A_7/ERF4"/>
</dbReference>
<name>A0AAW1TIE4_9CUCU</name>
<dbReference type="PANTHER" id="PTHR13005">
    <property type="entry name" value="CYSTEINE-RICH HYDROPHOBIC DOMAIN PROTEIN BRAIN X-LINKED PROTEIN"/>
    <property type="match status" value="1"/>
</dbReference>
<comment type="subcellular location">
    <subcellularLocation>
        <location evidence="1">Membrane</location>
    </subcellularLocation>
</comment>
<dbReference type="EMBL" id="JARQZJ010000001">
    <property type="protein sequence ID" value="KAK9869704.1"/>
    <property type="molecule type" value="Genomic_DNA"/>
</dbReference>
<dbReference type="PANTHER" id="PTHR13005:SF4">
    <property type="entry name" value="CYSTEINE-RICH HYDROPHOBIC PROTEIN"/>
    <property type="match status" value="1"/>
</dbReference>
<keyword evidence="3" id="KW-1133">Transmembrane helix</keyword>
<keyword evidence="3" id="KW-0812">Transmembrane</keyword>
<evidence type="ECO:0000313" key="6">
    <source>
        <dbReference type="Proteomes" id="UP001431783"/>
    </source>
</evidence>
<proteinExistence type="predicted"/>
<comment type="caution">
    <text evidence="5">The sequence shown here is derived from an EMBL/GenBank/DDBJ whole genome shotgun (WGS) entry which is preliminary data.</text>
</comment>
<feature type="domain" description="Golgin subfamily A member 7/ERF4" evidence="4">
    <location>
        <begin position="32"/>
        <end position="122"/>
    </location>
</feature>
<keyword evidence="2 3" id="KW-0472">Membrane</keyword>
<gene>
    <name evidence="5" type="ORF">WA026_003444</name>
</gene>
<protein>
    <recommendedName>
        <fullName evidence="4">Golgin subfamily A member 7/ERF4 domain-containing protein</fullName>
    </recommendedName>
</protein>
<sequence length="153" mass="17934">MDFNSNYEEFDYLAQEPTTIKGNGNIVLHGVTNRFSTDLPPKLLSRIAPEEYKATVRKINSILEKTIPRNFKWFLCGCLFICCTLGTSLLPSIYLTKHTRWRIERLLAWENERLYNKLGLNWSLRKQYTGSPAMLEYILVIEILPQLSLYWPD</sequence>
<keyword evidence="6" id="KW-1185">Reference proteome</keyword>
<dbReference type="AlphaFoldDB" id="A0AAW1TIE4"/>
<evidence type="ECO:0000256" key="2">
    <source>
        <dbReference type="ARBA" id="ARBA00023136"/>
    </source>
</evidence>
<evidence type="ECO:0000313" key="5">
    <source>
        <dbReference type="EMBL" id="KAK9869704.1"/>
    </source>
</evidence>